<dbReference type="InterPro" id="IPR023577">
    <property type="entry name" value="CYTH_domain"/>
</dbReference>
<accession>B2KED9</accession>
<dbReference type="Gene3D" id="2.40.320.10">
    <property type="entry name" value="Hypothetical Protein Pfu-838710-001"/>
    <property type="match status" value="1"/>
</dbReference>
<dbReference type="SUPFAM" id="SSF55154">
    <property type="entry name" value="CYTH-like phosphatases"/>
    <property type="match status" value="1"/>
</dbReference>
<dbReference type="AlphaFoldDB" id="B2KED9"/>
<dbReference type="PANTHER" id="PTHR39569:SF1">
    <property type="entry name" value="INORGANIC TRIPHOSPHATASE"/>
    <property type="match status" value="1"/>
</dbReference>
<proteinExistence type="predicted"/>
<evidence type="ECO:0000313" key="2">
    <source>
        <dbReference type="EMBL" id="ACC98885.1"/>
    </source>
</evidence>
<dbReference type="Proteomes" id="UP000001029">
    <property type="component" value="Chromosome"/>
</dbReference>
<dbReference type="Pfam" id="PF01928">
    <property type="entry name" value="CYTH"/>
    <property type="match status" value="1"/>
</dbReference>
<dbReference type="EMBL" id="CP001055">
    <property type="protein sequence ID" value="ACC98885.1"/>
    <property type="molecule type" value="Genomic_DNA"/>
</dbReference>
<dbReference type="GO" id="GO:0050355">
    <property type="term" value="F:inorganic triphosphate phosphatase activity"/>
    <property type="evidence" value="ECO:0007669"/>
    <property type="project" value="InterPro"/>
</dbReference>
<name>B2KED9_ELUMP</name>
<evidence type="ECO:0000259" key="1">
    <source>
        <dbReference type="PROSITE" id="PS51707"/>
    </source>
</evidence>
<dbReference type="STRING" id="445932.Emin_1335"/>
<dbReference type="HOGENOM" id="CLU_1413198_0_0_0"/>
<feature type="domain" description="CYTH" evidence="1">
    <location>
        <begin position="2"/>
        <end position="192"/>
    </location>
</feature>
<protein>
    <submittedName>
        <fullName evidence="2">Adenylate cyclase family protein</fullName>
    </submittedName>
</protein>
<organism evidence="2 3">
    <name type="scientific">Elusimicrobium minutum (strain Pei191)</name>
    <dbReference type="NCBI Taxonomy" id="445932"/>
    <lineage>
        <taxon>Bacteria</taxon>
        <taxon>Pseudomonadati</taxon>
        <taxon>Elusimicrobiota</taxon>
        <taxon>Elusimicrobia</taxon>
        <taxon>Elusimicrobiales</taxon>
        <taxon>Elusimicrobiaceae</taxon>
        <taxon>Elusimicrobium</taxon>
    </lineage>
</organism>
<dbReference type="PROSITE" id="PS51707">
    <property type="entry name" value="CYTH"/>
    <property type="match status" value="1"/>
</dbReference>
<keyword evidence="3" id="KW-1185">Reference proteome</keyword>
<dbReference type="OrthoDB" id="3034217at2"/>
<dbReference type="RefSeq" id="WP_012415500.1">
    <property type="nucleotide sequence ID" value="NC_010644.1"/>
</dbReference>
<dbReference type="PANTHER" id="PTHR39569">
    <property type="entry name" value="INORGANIC TRIPHOSPHATASE"/>
    <property type="match status" value="1"/>
</dbReference>
<dbReference type="InterPro" id="IPR033469">
    <property type="entry name" value="CYTH-like_dom_sf"/>
</dbReference>
<dbReference type="GO" id="GO:0046872">
    <property type="term" value="F:metal ion binding"/>
    <property type="evidence" value="ECO:0007669"/>
    <property type="project" value="TreeGrafter"/>
</dbReference>
<reference evidence="2 3" key="1">
    <citation type="journal article" date="2009" name="Appl. Environ. Microbiol.">
        <title>Genomic analysis of 'Elusimicrobium minutum,' the first cultivated representative of the phylum 'Elusimicrobia' (formerly termite group 1).</title>
        <authorList>
            <person name="Herlemann D.P.R."/>
            <person name="Geissinger O."/>
            <person name="Ikeda-Ohtsubo W."/>
            <person name="Kunin V."/>
            <person name="Sun H."/>
            <person name="Lapidus A."/>
            <person name="Hugenholtz P."/>
            <person name="Brune A."/>
        </authorList>
    </citation>
    <scope>NUCLEOTIDE SEQUENCE [LARGE SCALE GENOMIC DNA]</scope>
    <source>
        <strain evidence="2 3">Pei191</strain>
    </source>
</reference>
<sequence>MQKEREFKWAAKSPDDFKVFLSVFKEFYTPPKPVVLKITDNYFDSEDKYFSKNKISCRIRKQQNKYIFTLKGMSKIVNGFAVREEKNINLKQTNLRAAISFCTKKLKTKKLIKKFSISNKRTVYKIKKDFIFEICMDNFLIKKGSKKLRMYEIEMELLKGNEKKFCKLAQNLTKKSKLKFAKISKVSAALKM</sequence>
<dbReference type="KEGG" id="emi:Emin_1335"/>
<evidence type="ECO:0000313" key="3">
    <source>
        <dbReference type="Proteomes" id="UP000001029"/>
    </source>
</evidence>
<gene>
    <name evidence="2" type="ordered locus">Emin_1335</name>
</gene>
<dbReference type="InterPro" id="IPR039013">
    <property type="entry name" value="YgiF"/>
</dbReference>